<feature type="transmembrane region" description="Helical" evidence="9">
    <location>
        <begin position="45"/>
        <end position="68"/>
    </location>
</feature>
<proteinExistence type="inferred from homology"/>
<evidence type="ECO:0000256" key="3">
    <source>
        <dbReference type="ARBA" id="ARBA00022475"/>
    </source>
</evidence>
<dbReference type="RefSeq" id="WP_117330869.1">
    <property type="nucleotide sequence ID" value="NZ_QUWK01000010.1"/>
</dbReference>
<keyword evidence="2" id="KW-0813">Transport</keyword>
<feature type="transmembrane region" description="Helical" evidence="9">
    <location>
        <begin position="12"/>
        <end position="39"/>
    </location>
</feature>
<feature type="domain" description="Tripartite ATP-independent periplasmic transporters DctQ component" evidence="10">
    <location>
        <begin position="26"/>
        <end position="149"/>
    </location>
</feature>
<organism evidence="11 12">
    <name type="scientific">Sphaerochaeta halotolerans</name>
    <dbReference type="NCBI Taxonomy" id="2293840"/>
    <lineage>
        <taxon>Bacteria</taxon>
        <taxon>Pseudomonadati</taxon>
        <taxon>Spirochaetota</taxon>
        <taxon>Spirochaetia</taxon>
        <taxon>Spirochaetales</taxon>
        <taxon>Sphaerochaetaceae</taxon>
        <taxon>Sphaerochaeta</taxon>
    </lineage>
</organism>
<keyword evidence="5 9" id="KW-0812">Transmembrane</keyword>
<dbReference type="EMBL" id="QUWK01000010">
    <property type="protein sequence ID" value="RFU94301.1"/>
    <property type="molecule type" value="Genomic_DNA"/>
</dbReference>
<dbReference type="OrthoDB" id="359827at2"/>
<evidence type="ECO:0000259" key="10">
    <source>
        <dbReference type="Pfam" id="PF04290"/>
    </source>
</evidence>
<protein>
    <submittedName>
        <fullName evidence="11">TRAP transporter small permease subunit</fullName>
    </submittedName>
</protein>
<evidence type="ECO:0000256" key="9">
    <source>
        <dbReference type="SAM" id="Phobius"/>
    </source>
</evidence>
<keyword evidence="6 9" id="KW-1133">Transmembrane helix</keyword>
<evidence type="ECO:0000256" key="1">
    <source>
        <dbReference type="ARBA" id="ARBA00004429"/>
    </source>
</evidence>
<dbReference type="PANTHER" id="PTHR35011">
    <property type="entry name" value="2,3-DIKETO-L-GULONATE TRAP TRANSPORTER SMALL PERMEASE PROTEIN YIAM"/>
    <property type="match status" value="1"/>
</dbReference>
<evidence type="ECO:0000256" key="2">
    <source>
        <dbReference type="ARBA" id="ARBA00022448"/>
    </source>
</evidence>
<sequence>MKKVKNILENIMSAEVLIGAFLVIVMVFIMVMEVIMRYIFNNPIIWVQEFVIMMFIWITMLGGSAALMMKTHVTITTFSQFFSDRWKTILQLLVSLIIIGVLIYLAMTLPDSIKIQNKTRTSSMPINIAKGHYYSTPLLIAVILMLLTQFYYVYFEVKMLLGKAVPEDYLLQMRPIFKAHKVNGEVDV</sequence>
<dbReference type="AlphaFoldDB" id="A0A372MEV5"/>
<evidence type="ECO:0000256" key="6">
    <source>
        <dbReference type="ARBA" id="ARBA00022989"/>
    </source>
</evidence>
<gene>
    <name evidence="11" type="ORF">DYP60_10020</name>
</gene>
<comment type="subcellular location">
    <subcellularLocation>
        <location evidence="1">Cell inner membrane</location>
        <topology evidence="1">Multi-pass membrane protein</topology>
    </subcellularLocation>
</comment>
<feature type="transmembrane region" description="Helical" evidence="9">
    <location>
        <begin position="89"/>
        <end position="107"/>
    </location>
</feature>
<dbReference type="Proteomes" id="UP000264002">
    <property type="component" value="Unassembled WGS sequence"/>
</dbReference>
<evidence type="ECO:0000256" key="5">
    <source>
        <dbReference type="ARBA" id="ARBA00022692"/>
    </source>
</evidence>
<reference evidence="12" key="1">
    <citation type="submission" date="2018-08" db="EMBL/GenBank/DDBJ databases">
        <authorList>
            <person name="Grouzdev D.S."/>
            <person name="Krutkina M.S."/>
        </authorList>
    </citation>
    <scope>NUCLEOTIDE SEQUENCE [LARGE SCALE GENOMIC DNA]</scope>
    <source>
        <strain evidence="12">4-11</strain>
    </source>
</reference>
<reference evidence="11 12" key="2">
    <citation type="submission" date="2018-09" db="EMBL/GenBank/DDBJ databases">
        <title>Genome of Sphaerochaeta halotolerans strain 4-11.</title>
        <authorList>
            <person name="Nazina T.N."/>
            <person name="Sokolova D.S."/>
        </authorList>
    </citation>
    <scope>NUCLEOTIDE SEQUENCE [LARGE SCALE GENOMIC DNA]</scope>
    <source>
        <strain evidence="11 12">4-11</strain>
    </source>
</reference>
<keyword evidence="3" id="KW-1003">Cell membrane</keyword>
<keyword evidence="7 9" id="KW-0472">Membrane</keyword>
<comment type="similarity">
    <text evidence="8">Belongs to the TRAP transporter small permease family.</text>
</comment>
<dbReference type="GO" id="GO:0005886">
    <property type="term" value="C:plasma membrane"/>
    <property type="evidence" value="ECO:0007669"/>
    <property type="project" value="UniProtKB-SubCell"/>
</dbReference>
<name>A0A372MEV5_9SPIR</name>
<keyword evidence="4" id="KW-0997">Cell inner membrane</keyword>
<dbReference type="Pfam" id="PF04290">
    <property type="entry name" value="DctQ"/>
    <property type="match status" value="1"/>
</dbReference>
<evidence type="ECO:0000313" key="12">
    <source>
        <dbReference type="Proteomes" id="UP000264002"/>
    </source>
</evidence>
<comment type="caution">
    <text evidence="11">The sequence shown here is derived from an EMBL/GenBank/DDBJ whole genome shotgun (WGS) entry which is preliminary data.</text>
</comment>
<evidence type="ECO:0000256" key="4">
    <source>
        <dbReference type="ARBA" id="ARBA00022519"/>
    </source>
</evidence>
<feature type="transmembrane region" description="Helical" evidence="9">
    <location>
        <begin position="133"/>
        <end position="154"/>
    </location>
</feature>
<evidence type="ECO:0000256" key="7">
    <source>
        <dbReference type="ARBA" id="ARBA00023136"/>
    </source>
</evidence>
<evidence type="ECO:0000256" key="8">
    <source>
        <dbReference type="ARBA" id="ARBA00038436"/>
    </source>
</evidence>
<evidence type="ECO:0000313" key="11">
    <source>
        <dbReference type="EMBL" id="RFU94301.1"/>
    </source>
</evidence>
<keyword evidence="12" id="KW-1185">Reference proteome</keyword>
<dbReference type="InterPro" id="IPR055348">
    <property type="entry name" value="DctQ"/>
</dbReference>
<dbReference type="InterPro" id="IPR007387">
    <property type="entry name" value="TRAP_DctQ"/>
</dbReference>
<accession>A0A372MEV5</accession>